<sequence>MKDWWQDNFPQGRQYLIIHDSQGYPIQIAYGEKGNGTPLILLHGLGSWSYNWRHSIEPLSQHFRVICCDFKGFGFSEKPVFRREENGHQIIELKRIIQALCDEPPIIVAESIGALISLGLAGKSPDLIGRLVVINAPIFTETLPHWSMGLLAQTPIEIIHAIDYLRLAYWFAPIVREVMGTERRKVLYDPSLLTEEDIYWITYPFIEIPGTLVKVAEDLQIAAQEIENLRTKQPSMLSDIQKNLKNIECPTLVLWGDQDSWFPVSHGEKLHQHLPNSRLQILQNCYHDASTGSADVVNAAILEFLKETNFC</sequence>
<keyword evidence="3" id="KW-1185">Reference proteome</keyword>
<dbReference type="PANTHER" id="PTHR46438">
    <property type="entry name" value="ALPHA/BETA-HYDROLASES SUPERFAMILY PROTEIN"/>
    <property type="match status" value="1"/>
</dbReference>
<dbReference type="SUPFAM" id="SSF53474">
    <property type="entry name" value="alpha/beta-Hydrolases"/>
    <property type="match status" value="1"/>
</dbReference>
<dbReference type="Proteomes" id="UP000218702">
    <property type="component" value="Chromosome"/>
</dbReference>
<reference evidence="2 3" key="1">
    <citation type="submission" date="2017-06" db="EMBL/GenBank/DDBJ databases">
        <title>Genome sequencing of cyanobaciteial culture collection at National Institute for Environmental Studies (NIES).</title>
        <authorList>
            <person name="Hirose Y."/>
            <person name="Shimura Y."/>
            <person name="Fujisawa T."/>
            <person name="Nakamura Y."/>
            <person name="Kawachi M."/>
        </authorList>
    </citation>
    <scope>NUCLEOTIDE SEQUENCE [LARGE SCALE GENOMIC DNA]</scope>
    <source>
        <strain evidence="2 3">NIES-806</strain>
    </source>
</reference>
<feature type="domain" description="AB hydrolase-1" evidence="1">
    <location>
        <begin position="38"/>
        <end position="149"/>
    </location>
</feature>
<dbReference type="KEGG" id="dcm:NIES806_21870"/>
<proteinExistence type="predicted"/>
<evidence type="ECO:0000259" key="1">
    <source>
        <dbReference type="Pfam" id="PF00561"/>
    </source>
</evidence>
<organism evidence="2 3">
    <name type="scientific">Dolichospermum compactum NIES-806</name>
    <dbReference type="NCBI Taxonomy" id="1973481"/>
    <lineage>
        <taxon>Bacteria</taxon>
        <taxon>Bacillati</taxon>
        <taxon>Cyanobacteriota</taxon>
        <taxon>Cyanophyceae</taxon>
        <taxon>Nostocales</taxon>
        <taxon>Aphanizomenonaceae</taxon>
        <taxon>Dolichospermum</taxon>
        <taxon>Dolichospermum compactum</taxon>
    </lineage>
</organism>
<dbReference type="PRINTS" id="PR00111">
    <property type="entry name" value="ABHYDROLASE"/>
</dbReference>
<keyword evidence="2" id="KW-0378">Hydrolase</keyword>
<dbReference type="GO" id="GO:0016787">
    <property type="term" value="F:hydrolase activity"/>
    <property type="evidence" value="ECO:0007669"/>
    <property type="project" value="UniProtKB-KW"/>
</dbReference>
<gene>
    <name evidence="2" type="ORF">NIES806_21870</name>
</gene>
<dbReference type="AlphaFoldDB" id="A0A1Z4V381"/>
<dbReference type="RefSeq" id="WP_096667211.1">
    <property type="nucleotide sequence ID" value="NZ_AP018316.1"/>
</dbReference>
<dbReference type="Pfam" id="PF00561">
    <property type="entry name" value="Abhydrolase_1"/>
    <property type="match status" value="2"/>
</dbReference>
<name>A0A1Z4V381_9CYAN</name>
<dbReference type="OrthoDB" id="9797695at2"/>
<protein>
    <submittedName>
        <fullName evidence="2">Alpha/beta hydrolase fold-containing protein</fullName>
    </submittedName>
</protein>
<dbReference type="InterPro" id="IPR000073">
    <property type="entry name" value="AB_hydrolase_1"/>
</dbReference>
<dbReference type="InterPro" id="IPR029058">
    <property type="entry name" value="AB_hydrolase_fold"/>
</dbReference>
<evidence type="ECO:0000313" key="2">
    <source>
        <dbReference type="EMBL" id="BAZ85982.1"/>
    </source>
</evidence>
<dbReference type="EMBL" id="AP018316">
    <property type="protein sequence ID" value="BAZ85982.1"/>
    <property type="molecule type" value="Genomic_DNA"/>
</dbReference>
<feature type="domain" description="AB hydrolase-1" evidence="1">
    <location>
        <begin position="226"/>
        <end position="289"/>
    </location>
</feature>
<dbReference type="Gene3D" id="3.40.50.1820">
    <property type="entry name" value="alpha/beta hydrolase"/>
    <property type="match status" value="1"/>
</dbReference>
<evidence type="ECO:0000313" key="3">
    <source>
        <dbReference type="Proteomes" id="UP000218702"/>
    </source>
</evidence>
<dbReference type="PANTHER" id="PTHR46438:SF11">
    <property type="entry name" value="LIPASE-RELATED"/>
    <property type="match status" value="1"/>
</dbReference>
<accession>A0A1Z4V381</accession>